<dbReference type="AlphaFoldDB" id="I2H819"/>
<dbReference type="PANTHER" id="PTHR11066">
    <property type="entry name" value="ACYL-COA THIOESTERASE"/>
    <property type="match status" value="1"/>
</dbReference>
<evidence type="ECO:0000313" key="5">
    <source>
        <dbReference type="EMBL" id="CCH62521.1"/>
    </source>
</evidence>
<dbReference type="InterPro" id="IPR029069">
    <property type="entry name" value="HotDog_dom_sf"/>
</dbReference>
<dbReference type="CDD" id="cd03445">
    <property type="entry name" value="Thioesterase_II_repeat2"/>
    <property type="match status" value="1"/>
</dbReference>
<keyword evidence="2" id="KW-0378">Hydrolase</keyword>
<dbReference type="Proteomes" id="UP000002866">
    <property type="component" value="Chromosome 8"/>
</dbReference>
<dbReference type="Gene3D" id="2.40.160.210">
    <property type="entry name" value="Acyl-CoA thioesterase, double hotdog domain"/>
    <property type="match status" value="1"/>
</dbReference>
<evidence type="ECO:0000259" key="4">
    <source>
        <dbReference type="Pfam" id="PF13622"/>
    </source>
</evidence>
<evidence type="ECO:0000259" key="3">
    <source>
        <dbReference type="Pfam" id="PF02551"/>
    </source>
</evidence>
<name>I2H819_HENB6</name>
<dbReference type="EMBL" id="HE806323">
    <property type="protein sequence ID" value="CCH62521.1"/>
    <property type="molecule type" value="Genomic_DNA"/>
</dbReference>
<dbReference type="STRING" id="1071380.I2H819"/>
<dbReference type="CDD" id="cd03444">
    <property type="entry name" value="Thioesterase_II_repeat1"/>
    <property type="match status" value="1"/>
</dbReference>
<dbReference type="GO" id="GO:0005782">
    <property type="term" value="C:peroxisomal matrix"/>
    <property type="evidence" value="ECO:0007669"/>
    <property type="project" value="TreeGrafter"/>
</dbReference>
<protein>
    <recommendedName>
        <fullName evidence="7">Acyl-CoA thioesterase II</fullName>
    </recommendedName>
</protein>
<feature type="domain" description="Acyl-CoA thioesterase-like N-terminal HotDog" evidence="4">
    <location>
        <begin position="26"/>
        <end position="103"/>
    </location>
</feature>
<dbReference type="GO" id="GO:0052816">
    <property type="term" value="F:long-chain fatty acyl-CoA hydrolase activity"/>
    <property type="evidence" value="ECO:0007669"/>
    <property type="project" value="EnsemblFungi"/>
</dbReference>
<proteinExistence type="inferred from homology"/>
<dbReference type="InterPro" id="IPR003703">
    <property type="entry name" value="Acyl_CoA_thio"/>
</dbReference>
<dbReference type="RefSeq" id="XP_004182040.1">
    <property type="nucleotide sequence ID" value="XM_004181992.1"/>
</dbReference>
<dbReference type="GO" id="GO:0006635">
    <property type="term" value="P:fatty acid beta-oxidation"/>
    <property type="evidence" value="ECO:0007669"/>
    <property type="project" value="EnsemblFungi"/>
</dbReference>
<dbReference type="InParanoid" id="I2H819"/>
<dbReference type="GO" id="GO:0006637">
    <property type="term" value="P:acyl-CoA metabolic process"/>
    <property type="evidence" value="ECO:0007669"/>
    <property type="project" value="InterPro"/>
</dbReference>
<gene>
    <name evidence="5" type="primary">TBLA0H02360</name>
    <name evidence="5" type="ORF">TBLA_0H02360</name>
</gene>
<dbReference type="OMA" id="QVWFRTN"/>
<dbReference type="FunCoup" id="I2H819">
    <property type="interactions" value="190"/>
</dbReference>
<reference evidence="5 6" key="1">
    <citation type="journal article" date="2011" name="Proc. Natl. Acad. Sci. U.S.A.">
        <title>Evolutionary erosion of yeast sex chromosomes by mating-type switching accidents.</title>
        <authorList>
            <person name="Gordon J.L."/>
            <person name="Armisen D."/>
            <person name="Proux-Wera E."/>
            <person name="Oheigeartaigh S.S."/>
            <person name="Byrne K.P."/>
            <person name="Wolfe K.H."/>
        </authorList>
    </citation>
    <scope>NUCLEOTIDE SEQUENCE [LARGE SCALE GENOMIC DNA]</scope>
    <source>
        <strain evidence="6">ATCC 34711 / CBS 6284 / DSM 70876 / NBRC 10599 / NRRL Y-10934 / UCD 77-7</strain>
    </source>
</reference>
<dbReference type="InterPro" id="IPR049449">
    <property type="entry name" value="TesB_ACOT8-like_N"/>
</dbReference>
<keyword evidence="6" id="KW-1185">Reference proteome</keyword>
<dbReference type="Pfam" id="PF13622">
    <property type="entry name" value="4HBT_3"/>
    <property type="match status" value="1"/>
</dbReference>
<sequence>MNLQKILQLVPITKTSFVSKLPSAAPVAGRVTFGGTLLAQSLWAALKTHSGMVPVSLQTYFISGGDPNLCTEYSVTTLRKGGSHIHAQISATQKSKLVATSVVLLAKEASYDKTHSLAKTILPDKSQFQKAHQLVPLHPDISGIVASKLVTNFKSGPLDYQFPPSMFTGVHPKGISPKELQYYVKVRDSSEEDETAFKYVALTYFSDSYCLLTLPWFKNRLLYSHKFSTSLDHTIHYYAVPKINEDILLKIRLIESDAQNRHMLRADYFDSNGEQIASISQQGLVVFPEIKDSKL</sequence>
<comment type="similarity">
    <text evidence="1">Belongs to the C/M/P thioester hydrolase family.</text>
</comment>
<organism evidence="5 6">
    <name type="scientific">Henningerozyma blattae (strain ATCC 34711 / CBS 6284 / DSM 70876 / NBRC 10599 / NRRL Y-10934 / UCD 77-7)</name>
    <name type="common">Yeast</name>
    <name type="synonym">Tetrapisispora blattae</name>
    <dbReference type="NCBI Taxonomy" id="1071380"/>
    <lineage>
        <taxon>Eukaryota</taxon>
        <taxon>Fungi</taxon>
        <taxon>Dikarya</taxon>
        <taxon>Ascomycota</taxon>
        <taxon>Saccharomycotina</taxon>
        <taxon>Saccharomycetes</taxon>
        <taxon>Saccharomycetales</taxon>
        <taxon>Saccharomycetaceae</taxon>
        <taxon>Henningerozyma</taxon>
    </lineage>
</organism>
<dbReference type="SUPFAM" id="SSF54637">
    <property type="entry name" value="Thioesterase/thiol ester dehydrase-isomerase"/>
    <property type="match status" value="2"/>
</dbReference>
<dbReference type="GO" id="GO:0008474">
    <property type="term" value="F:palmitoyl-(protein) hydrolase activity"/>
    <property type="evidence" value="ECO:0007669"/>
    <property type="project" value="EnsemblFungi"/>
</dbReference>
<evidence type="ECO:0000256" key="2">
    <source>
        <dbReference type="ARBA" id="ARBA00022801"/>
    </source>
</evidence>
<dbReference type="eggNOG" id="KOG3016">
    <property type="taxonomic scope" value="Eukaryota"/>
</dbReference>
<dbReference type="OrthoDB" id="68328at2759"/>
<dbReference type="HOGENOM" id="CLU_032690_2_0_1"/>
<dbReference type="KEGG" id="tbl:TBLA_0H02360"/>
<dbReference type="GeneID" id="14497678"/>
<accession>I2H819</accession>
<dbReference type="PANTHER" id="PTHR11066:SF34">
    <property type="entry name" value="ACYL-COENZYME A THIOESTERASE 8"/>
    <property type="match status" value="1"/>
</dbReference>
<evidence type="ECO:0008006" key="7">
    <source>
        <dbReference type="Google" id="ProtNLM"/>
    </source>
</evidence>
<dbReference type="InterPro" id="IPR025652">
    <property type="entry name" value="TesB_C"/>
</dbReference>
<feature type="domain" description="Acyl-CoA thioesterase 2 C-terminal" evidence="3">
    <location>
        <begin position="177"/>
        <end position="284"/>
    </location>
</feature>
<dbReference type="Pfam" id="PF02551">
    <property type="entry name" value="Acyl_CoA_thio"/>
    <property type="match status" value="1"/>
</dbReference>
<evidence type="ECO:0000256" key="1">
    <source>
        <dbReference type="ARBA" id="ARBA00006538"/>
    </source>
</evidence>
<evidence type="ECO:0000313" key="6">
    <source>
        <dbReference type="Proteomes" id="UP000002866"/>
    </source>
</evidence>
<dbReference type="InterPro" id="IPR042171">
    <property type="entry name" value="Acyl-CoA_hotdog"/>
</dbReference>